<sequence length="457" mass="52923">MFNPIESATPEYSISIPELLPHSRVYQIQVGDKLFKISGASLSSDGPSYFTKFFGDNVNADKTLFIDRSPVVFEKIYNHLQGYAIDIETDYLYKQVFLDAMYFSLPKLADILTREYGVYARIGEKSFCVPKHLLNTPGNSPNYFTINNDDFTRRFQVVEKHKLIRPPPTRPISVPHRSSLLFTDVIELLKGNTSVIRDDNHRALLIKECKYYRFLELEQKLIKCKIINNPYNEYQEISINLNDISKKGLSLPQALPSQEVELQYQRPYIAKEPKRDLIFTIEPEDGFDVRLFLNKTLKVVTTKFSKDIYYKIEKLFRDFIPPKDFLTDDSDPTSPTVMFITTLRECHCTINGLEMRNSWLEDIFGVQHHLINEGLSDLILKKGEQSPPYLSPELSVENPKKRRLSREVEGDIIEFRIIKGSWKISAIDNHPKLIGVDMVASSDLVGFYKSLREMDRH</sequence>
<proteinExistence type="predicted"/>
<keyword evidence="2" id="KW-1185">Reference proteome</keyword>
<evidence type="ECO:0000313" key="1">
    <source>
        <dbReference type="EMBL" id="CAH6722619.1"/>
    </source>
</evidence>
<comment type="caution">
    <text evidence="1">The sequence shown here is derived from an EMBL/GenBank/DDBJ whole genome shotgun (WGS) entry which is preliminary data.</text>
</comment>
<evidence type="ECO:0000313" key="2">
    <source>
        <dbReference type="Proteomes" id="UP001152531"/>
    </source>
</evidence>
<name>A0ACA9YDF7_9ASCO</name>
<reference evidence="1" key="1">
    <citation type="submission" date="2022-06" db="EMBL/GenBank/DDBJ databases">
        <authorList>
            <person name="Legras J.-L."/>
            <person name="Devillers H."/>
            <person name="Grondin C."/>
        </authorList>
    </citation>
    <scope>NUCLEOTIDE SEQUENCE</scope>
    <source>
        <strain evidence="1">CLIB 1444</strain>
    </source>
</reference>
<gene>
    <name evidence="1" type="ORF">CLIB1444_10S02542</name>
</gene>
<organism evidence="1 2">
    <name type="scientific">[Candida] jaroonii</name>
    <dbReference type="NCBI Taxonomy" id="467808"/>
    <lineage>
        <taxon>Eukaryota</taxon>
        <taxon>Fungi</taxon>
        <taxon>Dikarya</taxon>
        <taxon>Ascomycota</taxon>
        <taxon>Saccharomycotina</taxon>
        <taxon>Pichiomycetes</taxon>
        <taxon>Debaryomycetaceae</taxon>
        <taxon>Yamadazyma</taxon>
    </lineage>
</organism>
<accession>A0ACA9YDF7</accession>
<dbReference type="Proteomes" id="UP001152531">
    <property type="component" value="Unassembled WGS sequence"/>
</dbReference>
<protein>
    <submittedName>
        <fullName evidence="1">Uncharacterized protein</fullName>
    </submittedName>
</protein>
<dbReference type="EMBL" id="CALSDN010000010">
    <property type="protein sequence ID" value="CAH6722619.1"/>
    <property type="molecule type" value="Genomic_DNA"/>
</dbReference>